<sequence length="30" mass="3457">ALAPETRKEYTRMYGRPAWAKASHKPEIPT</sequence>
<dbReference type="AlphaFoldDB" id="X1EKH8"/>
<gene>
    <name evidence="1" type="ORF">S01H4_57685</name>
</gene>
<dbReference type="EMBL" id="BART01033606">
    <property type="protein sequence ID" value="GAH09153.1"/>
    <property type="molecule type" value="Genomic_DNA"/>
</dbReference>
<feature type="non-terminal residue" evidence="1">
    <location>
        <position position="1"/>
    </location>
</feature>
<proteinExistence type="predicted"/>
<reference evidence="1" key="1">
    <citation type="journal article" date="2014" name="Front. Microbiol.">
        <title>High frequency of phylogenetically diverse reductive dehalogenase-homologous genes in deep subseafloor sedimentary metagenomes.</title>
        <authorList>
            <person name="Kawai M."/>
            <person name="Futagami T."/>
            <person name="Toyoda A."/>
            <person name="Takaki Y."/>
            <person name="Nishi S."/>
            <person name="Hori S."/>
            <person name="Arai W."/>
            <person name="Tsubouchi T."/>
            <person name="Morono Y."/>
            <person name="Uchiyama I."/>
            <person name="Ito T."/>
            <person name="Fujiyama A."/>
            <person name="Inagaki F."/>
            <person name="Takami H."/>
        </authorList>
    </citation>
    <scope>NUCLEOTIDE SEQUENCE</scope>
    <source>
        <strain evidence="1">Expedition CK06-06</strain>
    </source>
</reference>
<name>X1EKH8_9ZZZZ</name>
<protein>
    <submittedName>
        <fullName evidence="1">Uncharacterized protein</fullName>
    </submittedName>
</protein>
<accession>X1EKH8</accession>
<comment type="caution">
    <text evidence="1">The sequence shown here is derived from an EMBL/GenBank/DDBJ whole genome shotgun (WGS) entry which is preliminary data.</text>
</comment>
<organism evidence="1">
    <name type="scientific">marine sediment metagenome</name>
    <dbReference type="NCBI Taxonomy" id="412755"/>
    <lineage>
        <taxon>unclassified sequences</taxon>
        <taxon>metagenomes</taxon>
        <taxon>ecological metagenomes</taxon>
    </lineage>
</organism>
<evidence type="ECO:0000313" key="1">
    <source>
        <dbReference type="EMBL" id="GAH09153.1"/>
    </source>
</evidence>